<comment type="subcellular location">
    <subcellularLocation>
        <location evidence="1">Cytoplasm</location>
    </subcellularLocation>
</comment>
<dbReference type="InterPro" id="IPR050890">
    <property type="entry name" value="PTS_EIIA_component"/>
</dbReference>
<dbReference type="PROSITE" id="PS51093">
    <property type="entry name" value="PTS_EIIA_TYPE_1"/>
    <property type="match status" value="1"/>
</dbReference>
<dbReference type="InterPro" id="IPR011055">
    <property type="entry name" value="Dup_hybrid_motif"/>
</dbReference>
<evidence type="ECO:0000256" key="1">
    <source>
        <dbReference type="ARBA" id="ARBA00004496"/>
    </source>
</evidence>
<dbReference type="GO" id="GO:0009401">
    <property type="term" value="P:phosphoenolpyruvate-dependent sugar phosphotransferase system"/>
    <property type="evidence" value="ECO:0007669"/>
    <property type="project" value="UniProtKB-KW"/>
</dbReference>
<keyword evidence="2" id="KW-0813">Transport</keyword>
<protein>
    <submittedName>
        <fullName evidence="8">PTS system glucose-specific IIA component/PTS system N-acetylglucosamine-specific IIA component</fullName>
    </submittedName>
</protein>
<feature type="domain" description="PTS EIIA type-1" evidence="7">
    <location>
        <begin position="37"/>
        <end position="144"/>
    </location>
</feature>
<evidence type="ECO:0000259" key="7">
    <source>
        <dbReference type="PROSITE" id="PS51093"/>
    </source>
</evidence>
<dbReference type="SUPFAM" id="SSF51261">
    <property type="entry name" value="Duplicated hybrid motif"/>
    <property type="match status" value="1"/>
</dbReference>
<accession>A0A2M8WU70</accession>
<keyword evidence="3" id="KW-0762">Sugar transport</keyword>
<dbReference type="GO" id="GO:0005737">
    <property type="term" value="C:cytoplasm"/>
    <property type="evidence" value="ECO:0007669"/>
    <property type="project" value="UniProtKB-SubCell"/>
</dbReference>
<keyword evidence="9" id="KW-1185">Reference proteome</keyword>
<dbReference type="AlphaFoldDB" id="A0A2M8WU70"/>
<evidence type="ECO:0000256" key="4">
    <source>
        <dbReference type="ARBA" id="ARBA00022679"/>
    </source>
</evidence>
<dbReference type="Pfam" id="PF00358">
    <property type="entry name" value="PTS_EIIA_1"/>
    <property type="match status" value="1"/>
</dbReference>
<reference evidence="8 9" key="1">
    <citation type="submission" date="2017-11" db="EMBL/GenBank/DDBJ databases">
        <title>Genomic Encyclopedia of Archaeal and Bacterial Type Strains, Phase II (KMG-II): From Individual Species to Whole Genera.</title>
        <authorList>
            <person name="Goeker M."/>
        </authorList>
    </citation>
    <scope>NUCLEOTIDE SEQUENCE [LARGE SCALE GENOMIC DNA]</scope>
    <source>
        <strain evidence="8 9">DSM 22413</strain>
    </source>
</reference>
<dbReference type="PROSITE" id="PS00371">
    <property type="entry name" value="PTS_EIIA_TYPE_1_HIS"/>
    <property type="match status" value="1"/>
</dbReference>
<dbReference type="PANTHER" id="PTHR45008:SF1">
    <property type="entry name" value="PTS SYSTEM GLUCOSE-SPECIFIC EIIA COMPONENT"/>
    <property type="match status" value="1"/>
</dbReference>
<keyword evidence="5" id="KW-0598">Phosphotransferase system</keyword>
<dbReference type="Gene3D" id="2.70.70.10">
    <property type="entry name" value="Glucose Permease (Domain IIA)"/>
    <property type="match status" value="1"/>
</dbReference>
<evidence type="ECO:0000256" key="2">
    <source>
        <dbReference type="ARBA" id="ARBA00022448"/>
    </source>
</evidence>
<dbReference type="InterPro" id="IPR001127">
    <property type="entry name" value="PTS_EIIA_1_perm"/>
</dbReference>
<dbReference type="GO" id="GO:0016301">
    <property type="term" value="F:kinase activity"/>
    <property type="evidence" value="ECO:0007669"/>
    <property type="project" value="UniProtKB-KW"/>
</dbReference>
<organism evidence="8 9">
    <name type="scientific">Luteimicrobium subarcticum</name>
    <dbReference type="NCBI Taxonomy" id="620910"/>
    <lineage>
        <taxon>Bacteria</taxon>
        <taxon>Bacillati</taxon>
        <taxon>Actinomycetota</taxon>
        <taxon>Actinomycetes</taxon>
        <taxon>Micrococcales</taxon>
        <taxon>Luteimicrobium</taxon>
    </lineage>
</organism>
<dbReference type="EMBL" id="PGTZ01000006">
    <property type="protein sequence ID" value="PJI94497.1"/>
    <property type="molecule type" value="Genomic_DNA"/>
</dbReference>
<dbReference type="PANTHER" id="PTHR45008">
    <property type="entry name" value="PTS SYSTEM GLUCOSE-SPECIFIC EIIA COMPONENT"/>
    <property type="match status" value="1"/>
</dbReference>
<dbReference type="Proteomes" id="UP000231586">
    <property type="component" value="Unassembled WGS sequence"/>
</dbReference>
<evidence type="ECO:0000256" key="6">
    <source>
        <dbReference type="ARBA" id="ARBA00022777"/>
    </source>
</evidence>
<sequence length="174" mass="17487">MLEDDRDTRDDTSRAGAAVVLCAPFDGVVRALDELPDHVFAAGIAGPGVAVEPLPGAAGQVLAHSPVAGRLVTVFAQAFAVEPQPGLPVLVHLGLDTVRLAGAGFAIYAGEGEQLALGDPVIGWHPDEVAAAGFSTLTPVVALQADAGAVSLLVASGDAVRAGQPVLSWVVADD</sequence>
<comment type="caution">
    <text evidence="8">The sequence shown here is derived from an EMBL/GenBank/DDBJ whole genome shotgun (WGS) entry which is preliminary data.</text>
</comment>
<evidence type="ECO:0000256" key="3">
    <source>
        <dbReference type="ARBA" id="ARBA00022597"/>
    </source>
</evidence>
<evidence type="ECO:0000256" key="5">
    <source>
        <dbReference type="ARBA" id="ARBA00022683"/>
    </source>
</evidence>
<name>A0A2M8WU70_9MICO</name>
<evidence type="ECO:0000313" key="8">
    <source>
        <dbReference type="EMBL" id="PJI94497.1"/>
    </source>
</evidence>
<keyword evidence="4" id="KW-0808">Transferase</keyword>
<gene>
    <name evidence="8" type="ORF">CLV34_0336</name>
</gene>
<proteinExistence type="predicted"/>
<keyword evidence="6" id="KW-0418">Kinase</keyword>
<evidence type="ECO:0000313" key="9">
    <source>
        <dbReference type="Proteomes" id="UP000231586"/>
    </source>
</evidence>
<dbReference type="RefSeq" id="WP_211289320.1">
    <property type="nucleotide sequence ID" value="NZ_PGTZ01000006.1"/>
</dbReference>